<protein>
    <submittedName>
        <fullName evidence="4">Histidinol-phosphate/aromatic aminotransferase or cobyric acid decarboxylase</fullName>
    </submittedName>
</protein>
<evidence type="ECO:0000313" key="4">
    <source>
        <dbReference type="EMBL" id="SJZ38815.1"/>
    </source>
</evidence>
<dbReference type="AlphaFoldDB" id="A0A1T4K928"/>
<dbReference type="OrthoDB" id="9813612at2"/>
<feature type="domain" description="Aminotransferase class I/classII large" evidence="3">
    <location>
        <begin position="13"/>
        <end position="344"/>
    </location>
</feature>
<comment type="cofactor">
    <cofactor evidence="1">
        <name>pyridoxal 5'-phosphate</name>
        <dbReference type="ChEBI" id="CHEBI:597326"/>
    </cofactor>
</comment>
<dbReference type="Pfam" id="PF00155">
    <property type="entry name" value="Aminotran_1_2"/>
    <property type="match status" value="1"/>
</dbReference>
<dbReference type="PANTHER" id="PTHR42885:SF1">
    <property type="entry name" value="THREONINE-PHOSPHATE DECARBOXYLASE"/>
    <property type="match status" value="1"/>
</dbReference>
<evidence type="ECO:0000313" key="5">
    <source>
        <dbReference type="Proteomes" id="UP000189857"/>
    </source>
</evidence>
<dbReference type="InterPro" id="IPR004839">
    <property type="entry name" value="Aminotransferase_I/II_large"/>
</dbReference>
<name>A0A1T4K928_9FIRM</name>
<dbReference type="PANTHER" id="PTHR42885">
    <property type="entry name" value="HISTIDINOL-PHOSPHATE AMINOTRANSFERASE-RELATED"/>
    <property type="match status" value="1"/>
</dbReference>
<organism evidence="4 5">
    <name type="scientific">Eubacterium ruminantium</name>
    <dbReference type="NCBI Taxonomy" id="42322"/>
    <lineage>
        <taxon>Bacteria</taxon>
        <taxon>Bacillati</taxon>
        <taxon>Bacillota</taxon>
        <taxon>Clostridia</taxon>
        <taxon>Eubacteriales</taxon>
        <taxon>Eubacteriaceae</taxon>
        <taxon>Eubacterium</taxon>
    </lineage>
</organism>
<dbReference type="InterPro" id="IPR015421">
    <property type="entry name" value="PyrdxlP-dep_Trfase_major"/>
</dbReference>
<dbReference type="InterPro" id="IPR015424">
    <property type="entry name" value="PyrdxlP-dep_Trfase"/>
</dbReference>
<dbReference type="GO" id="GO:0008483">
    <property type="term" value="F:transaminase activity"/>
    <property type="evidence" value="ECO:0007669"/>
    <property type="project" value="UniProtKB-KW"/>
</dbReference>
<reference evidence="4 5" key="1">
    <citation type="submission" date="2017-02" db="EMBL/GenBank/DDBJ databases">
        <authorList>
            <person name="Peterson S.W."/>
        </authorList>
    </citation>
    <scope>NUCLEOTIDE SEQUENCE [LARGE SCALE GENOMIC DNA]</scope>
    <source>
        <strain evidence="4 5">ATCC 17233</strain>
    </source>
</reference>
<gene>
    <name evidence="4" type="ORF">SAMN02745110_00260</name>
</gene>
<keyword evidence="4" id="KW-0808">Transferase</keyword>
<dbReference type="CDD" id="cd00609">
    <property type="entry name" value="AAT_like"/>
    <property type="match status" value="1"/>
</dbReference>
<evidence type="ECO:0000256" key="1">
    <source>
        <dbReference type="ARBA" id="ARBA00001933"/>
    </source>
</evidence>
<sequence length="356" mass="39901">MSHGGDIYRNNVKLDMSVNINPVRRPEAVDKAMLRGLEKADCYPDIIYEALRNDLANTEGLQPENVIVGNGASELITAVIRAFRGHKVAMTAPSFTGYEAAADCAEVEKVFIDLKPEDDFDISAVKEGLNKLSSGDLLILTDPNNPNGRLIEKSELESILKETEERGIYVLLDECFISLTREGVKAGGREFLRKGQKKLMVIDAITKSFAVPGIRLGFLFTIEMSLAKKIEALLPEWNVSSVAEETGRAALKEKDYLEESALFISEERERVIEKIEDIACKTGVKIRIFKSDVNFVLLKCHINLYKKMLDEGILIRDCSEYHGLGEGYFRIAIRSKEKNDIFLKTFESVITEKLPT</sequence>
<keyword evidence="4" id="KW-0032">Aminotransferase</keyword>
<dbReference type="Proteomes" id="UP000189857">
    <property type="component" value="Unassembled WGS sequence"/>
</dbReference>
<keyword evidence="2" id="KW-0663">Pyridoxal phosphate</keyword>
<dbReference type="SUPFAM" id="SSF53383">
    <property type="entry name" value="PLP-dependent transferases"/>
    <property type="match status" value="1"/>
</dbReference>
<dbReference type="InterPro" id="IPR015422">
    <property type="entry name" value="PyrdxlP-dep_Trfase_small"/>
</dbReference>
<proteinExistence type="predicted"/>
<dbReference type="RefSeq" id="WP_078785934.1">
    <property type="nucleotide sequence ID" value="NZ_FMTO01000002.1"/>
</dbReference>
<dbReference type="Gene3D" id="3.40.640.10">
    <property type="entry name" value="Type I PLP-dependent aspartate aminotransferase-like (Major domain)"/>
    <property type="match status" value="1"/>
</dbReference>
<accession>A0A1T4K928</accession>
<dbReference type="Gene3D" id="3.90.1150.10">
    <property type="entry name" value="Aspartate Aminotransferase, domain 1"/>
    <property type="match status" value="1"/>
</dbReference>
<keyword evidence="5" id="KW-1185">Reference proteome</keyword>
<dbReference type="EMBL" id="FUXA01000003">
    <property type="protein sequence ID" value="SJZ38815.1"/>
    <property type="molecule type" value="Genomic_DNA"/>
</dbReference>
<evidence type="ECO:0000256" key="2">
    <source>
        <dbReference type="ARBA" id="ARBA00022898"/>
    </source>
</evidence>
<dbReference type="GO" id="GO:0030170">
    <property type="term" value="F:pyridoxal phosphate binding"/>
    <property type="evidence" value="ECO:0007669"/>
    <property type="project" value="InterPro"/>
</dbReference>
<evidence type="ECO:0000259" key="3">
    <source>
        <dbReference type="Pfam" id="PF00155"/>
    </source>
</evidence>